<accession>A0A1A6HNG1</accession>
<reference evidence="1 2" key="1">
    <citation type="submission" date="2016-06" db="EMBL/GenBank/DDBJ databases">
        <title>The Draft Genome Sequence and Annotation of the Desert Woodrat Neotoma lepida.</title>
        <authorList>
            <person name="Campbell M."/>
            <person name="Oakeson K.F."/>
            <person name="Yandell M."/>
            <person name="Halpert J.R."/>
            <person name="Dearing D."/>
        </authorList>
    </citation>
    <scope>NUCLEOTIDE SEQUENCE [LARGE SCALE GENOMIC DNA]</scope>
    <source>
        <strain evidence="1">417</strain>
        <tissue evidence="1">Liver</tissue>
    </source>
</reference>
<organism evidence="1 2">
    <name type="scientific">Neotoma lepida</name>
    <name type="common">Desert woodrat</name>
    <dbReference type="NCBI Taxonomy" id="56216"/>
    <lineage>
        <taxon>Eukaryota</taxon>
        <taxon>Metazoa</taxon>
        <taxon>Chordata</taxon>
        <taxon>Craniata</taxon>
        <taxon>Vertebrata</taxon>
        <taxon>Euteleostomi</taxon>
        <taxon>Mammalia</taxon>
        <taxon>Eutheria</taxon>
        <taxon>Euarchontoglires</taxon>
        <taxon>Glires</taxon>
        <taxon>Rodentia</taxon>
        <taxon>Myomorpha</taxon>
        <taxon>Muroidea</taxon>
        <taxon>Cricetidae</taxon>
        <taxon>Neotominae</taxon>
        <taxon>Neotoma</taxon>
    </lineage>
</organism>
<feature type="non-terminal residue" evidence="1">
    <location>
        <position position="74"/>
    </location>
</feature>
<comment type="caution">
    <text evidence="1">The sequence shown here is derived from an EMBL/GenBank/DDBJ whole genome shotgun (WGS) entry which is preliminary data.</text>
</comment>
<dbReference type="EMBL" id="LZPO01017595">
    <property type="protein sequence ID" value="OBS79973.1"/>
    <property type="molecule type" value="Genomic_DNA"/>
</dbReference>
<dbReference type="AlphaFoldDB" id="A0A1A6HNG1"/>
<dbReference type="Proteomes" id="UP000092124">
    <property type="component" value="Unassembled WGS sequence"/>
</dbReference>
<gene>
    <name evidence="1" type="ORF">A6R68_21825</name>
</gene>
<keyword evidence="2" id="KW-1185">Reference proteome</keyword>
<name>A0A1A6HNG1_NEOLE</name>
<evidence type="ECO:0000313" key="2">
    <source>
        <dbReference type="Proteomes" id="UP000092124"/>
    </source>
</evidence>
<proteinExistence type="predicted"/>
<protein>
    <submittedName>
        <fullName evidence="1">Uncharacterized protein</fullName>
    </submittedName>
</protein>
<sequence length="74" mass="8519">MSLFGAIMFLYEMSSLTVQTQVKAKKLHWDSRLGLMRPNTQEFNVSGTLIKMLLHTPINSTWTISPEFQYAIPE</sequence>
<evidence type="ECO:0000313" key="1">
    <source>
        <dbReference type="EMBL" id="OBS79973.1"/>
    </source>
</evidence>